<protein>
    <submittedName>
        <fullName evidence="10">Amino acid ABC transporter permease</fullName>
    </submittedName>
</protein>
<keyword evidence="2 8" id="KW-0813">Transport</keyword>
<dbReference type="Proteomes" id="UP001522816">
    <property type="component" value="Unassembled WGS sequence"/>
</dbReference>
<accession>A0ABT0HVX0</accession>
<keyword evidence="5" id="KW-0029">Amino-acid transport</keyword>
<dbReference type="PANTHER" id="PTHR30614">
    <property type="entry name" value="MEMBRANE COMPONENT OF AMINO ACID ABC TRANSPORTER"/>
    <property type="match status" value="1"/>
</dbReference>
<feature type="transmembrane region" description="Helical" evidence="8">
    <location>
        <begin position="199"/>
        <end position="220"/>
    </location>
</feature>
<evidence type="ECO:0000256" key="2">
    <source>
        <dbReference type="ARBA" id="ARBA00022448"/>
    </source>
</evidence>
<comment type="similarity">
    <text evidence="8">Belongs to the binding-protein-dependent transport system permease family.</text>
</comment>
<dbReference type="SUPFAM" id="SSF161098">
    <property type="entry name" value="MetI-like"/>
    <property type="match status" value="1"/>
</dbReference>
<evidence type="ECO:0000313" key="10">
    <source>
        <dbReference type="EMBL" id="MCK8611080.1"/>
    </source>
</evidence>
<dbReference type="InterPro" id="IPR010065">
    <property type="entry name" value="AA_ABC_transptr_permease_3TM"/>
</dbReference>
<dbReference type="NCBIfam" id="TIGR01726">
    <property type="entry name" value="HEQRo_perm_3TM"/>
    <property type="match status" value="1"/>
</dbReference>
<name>A0ABT0HVX0_9LACO</name>
<dbReference type="InterPro" id="IPR035906">
    <property type="entry name" value="MetI-like_sf"/>
</dbReference>
<dbReference type="InterPro" id="IPR043429">
    <property type="entry name" value="ArtM/GltK/GlnP/TcyL/YhdX-like"/>
</dbReference>
<comment type="caution">
    <text evidence="10">The sequence shown here is derived from an EMBL/GenBank/DDBJ whole genome shotgun (WGS) entry which is preliminary data.</text>
</comment>
<feature type="transmembrane region" description="Helical" evidence="8">
    <location>
        <begin position="53"/>
        <end position="73"/>
    </location>
</feature>
<evidence type="ECO:0000256" key="8">
    <source>
        <dbReference type="RuleBase" id="RU363032"/>
    </source>
</evidence>
<feature type="transmembrane region" description="Helical" evidence="8">
    <location>
        <begin position="20"/>
        <end position="41"/>
    </location>
</feature>
<keyword evidence="3" id="KW-1003">Cell membrane</keyword>
<evidence type="ECO:0000259" key="9">
    <source>
        <dbReference type="PROSITE" id="PS50928"/>
    </source>
</evidence>
<keyword evidence="11" id="KW-1185">Reference proteome</keyword>
<evidence type="ECO:0000256" key="4">
    <source>
        <dbReference type="ARBA" id="ARBA00022692"/>
    </source>
</evidence>
<dbReference type="InterPro" id="IPR000515">
    <property type="entry name" value="MetI-like"/>
</dbReference>
<gene>
    <name evidence="10" type="ORF">LNP10_00925</name>
</gene>
<evidence type="ECO:0000256" key="5">
    <source>
        <dbReference type="ARBA" id="ARBA00022970"/>
    </source>
</evidence>
<feature type="domain" description="ABC transmembrane type-1" evidence="9">
    <location>
        <begin position="17"/>
        <end position="217"/>
    </location>
</feature>
<evidence type="ECO:0000256" key="3">
    <source>
        <dbReference type="ARBA" id="ARBA00022475"/>
    </source>
</evidence>
<feature type="transmembrane region" description="Helical" evidence="8">
    <location>
        <begin position="172"/>
        <end position="193"/>
    </location>
</feature>
<evidence type="ECO:0000256" key="7">
    <source>
        <dbReference type="ARBA" id="ARBA00023136"/>
    </source>
</evidence>
<dbReference type="RefSeq" id="WP_203619764.1">
    <property type="nucleotide sequence ID" value="NZ_BOLW01000019.1"/>
</dbReference>
<dbReference type="Gene3D" id="1.10.3720.10">
    <property type="entry name" value="MetI-like"/>
    <property type="match status" value="1"/>
</dbReference>
<keyword evidence="4 8" id="KW-0812">Transmembrane</keyword>
<sequence>MNVNFMIESMPKLLSVLPVTIFLSVIGVIFGLILAIPISIVREKRIPVLAQIFDVYISLFRGIPIIVQIYIVYYGLPRLLFLLNQNNPGAKGFTMPSMIIGIVAFALNASANLSEAFRSAYHGVDKSQYDAAISVGLTKSTTFKKVVIPQLIPNFIPNFTNILLDLIKDTALVYNIGIVEIMGQANILASFSFNYLEAYLDALVIYLVVCFIFASLLSLLENKIKQHVFA</sequence>
<dbReference type="Pfam" id="PF00528">
    <property type="entry name" value="BPD_transp_1"/>
    <property type="match status" value="1"/>
</dbReference>
<organism evidence="10 11">
    <name type="scientific">Apilactobacillus nanyangensis</name>
    <dbReference type="NCBI Taxonomy" id="2799579"/>
    <lineage>
        <taxon>Bacteria</taxon>
        <taxon>Bacillati</taxon>
        <taxon>Bacillota</taxon>
        <taxon>Bacilli</taxon>
        <taxon>Lactobacillales</taxon>
        <taxon>Lactobacillaceae</taxon>
        <taxon>Apilactobacillus</taxon>
    </lineage>
</organism>
<dbReference type="EMBL" id="JAJIAR010000001">
    <property type="protein sequence ID" value="MCK8611080.1"/>
    <property type="molecule type" value="Genomic_DNA"/>
</dbReference>
<feature type="transmembrane region" description="Helical" evidence="8">
    <location>
        <begin position="93"/>
        <end position="111"/>
    </location>
</feature>
<comment type="subcellular location">
    <subcellularLocation>
        <location evidence="1 8">Cell membrane</location>
        <topology evidence="1 8">Multi-pass membrane protein</topology>
    </subcellularLocation>
</comment>
<evidence type="ECO:0000313" key="11">
    <source>
        <dbReference type="Proteomes" id="UP001522816"/>
    </source>
</evidence>
<evidence type="ECO:0000256" key="6">
    <source>
        <dbReference type="ARBA" id="ARBA00022989"/>
    </source>
</evidence>
<proteinExistence type="inferred from homology"/>
<dbReference type="PROSITE" id="PS50928">
    <property type="entry name" value="ABC_TM1"/>
    <property type="match status" value="1"/>
</dbReference>
<keyword evidence="6 8" id="KW-1133">Transmembrane helix</keyword>
<evidence type="ECO:0000256" key="1">
    <source>
        <dbReference type="ARBA" id="ARBA00004651"/>
    </source>
</evidence>
<dbReference type="CDD" id="cd06261">
    <property type="entry name" value="TM_PBP2"/>
    <property type="match status" value="1"/>
</dbReference>
<dbReference type="PANTHER" id="PTHR30614:SF0">
    <property type="entry name" value="L-CYSTINE TRANSPORT SYSTEM PERMEASE PROTEIN TCYL"/>
    <property type="match status" value="1"/>
</dbReference>
<keyword evidence="7 8" id="KW-0472">Membrane</keyword>
<reference evidence="10 11" key="1">
    <citation type="submission" date="2021-11" db="EMBL/GenBank/DDBJ databases">
        <title>Comparative genomics of bee honey and flower isolates.</title>
        <authorList>
            <person name="Bechtner J.D."/>
            <person name="Gallus M.K."/>
            <person name="Ehrmann M."/>
        </authorList>
    </citation>
    <scope>NUCLEOTIDE SEQUENCE [LARGE SCALE GENOMIC DNA]</scope>
    <source>
        <strain evidence="10 11">7</strain>
    </source>
</reference>